<keyword evidence="3" id="KW-1185">Reference proteome</keyword>
<dbReference type="KEGG" id="neu:NE0791"/>
<dbReference type="EMBL" id="AL954747">
    <property type="protein sequence ID" value="CAD84702.1"/>
    <property type="molecule type" value="Genomic_DNA"/>
</dbReference>
<reference evidence="2 3" key="1">
    <citation type="journal article" date="2003" name="J. Bacteriol.">
        <title>Complete genome sequence of the ammonia-oxidizing bacterium and obligate chemolithoautotroph Nitrosomonas europaea.</title>
        <authorList>
            <person name="Chain P."/>
            <person name="Lamerdin J."/>
            <person name="Larimer F."/>
            <person name="Regala W."/>
            <person name="Land M."/>
            <person name="Hauser L."/>
            <person name="Hooper A."/>
            <person name="Klotz M."/>
            <person name="Norton J."/>
            <person name="Sayavedra-Soto L."/>
            <person name="Arciero D."/>
            <person name="Hommes N."/>
            <person name="Whittaker M."/>
            <person name="Arp D."/>
        </authorList>
    </citation>
    <scope>NUCLEOTIDE SEQUENCE [LARGE SCALE GENOMIC DNA]</scope>
    <source>
        <strain evidence="3">ATCC 19718 / CIP 103999 / KCTC 2705 / NBRC 14298</strain>
    </source>
</reference>
<dbReference type="SMR" id="Q82WA3"/>
<dbReference type="PhylomeDB" id="Q82WA3"/>
<dbReference type="STRING" id="228410.NE0791"/>
<evidence type="ECO:0000313" key="2">
    <source>
        <dbReference type="EMBL" id="CAD84702.1"/>
    </source>
</evidence>
<organism evidence="2 3">
    <name type="scientific">Nitrosomonas europaea (strain ATCC 19718 / CIP 103999 / KCTC 2705 / NBRC 14298)</name>
    <dbReference type="NCBI Taxonomy" id="228410"/>
    <lineage>
        <taxon>Bacteria</taxon>
        <taxon>Pseudomonadati</taxon>
        <taxon>Pseudomonadota</taxon>
        <taxon>Betaproteobacteria</taxon>
        <taxon>Nitrosomonadales</taxon>
        <taxon>Nitrosomonadaceae</taxon>
        <taxon>Nitrosomonas</taxon>
    </lineage>
</organism>
<dbReference type="eggNOG" id="COG4313">
    <property type="taxonomic scope" value="Bacteria"/>
</dbReference>
<feature type="compositionally biased region" description="Basic and acidic residues" evidence="1">
    <location>
        <begin position="147"/>
        <end position="156"/>
    </location>
</feature>
<dbReference type="HOGENOM" id="CLU_041778_0_0_4"/>
<evidence type="ECO:0000256" key="1">
    <source>
        <dbReference type="SAM" id="MobiDB-lite"/>
    </source>
</evidence>
<name>Q82WA3_NITEU</name>
<dbReference type="Proteomes" id="UP000001416">
    <property type="component" value="Chromosome"/>
</dbReference>
<feature type="compositionally biased region" description="Polar residues" evidence="1">
    <location>
        <begin position="104"/>
        <end position="113"/>
    </location>
</feature>
<sequence>MRKNISENNGKRPGSVKSRFLVSAFAVFLVAYSQTGRSSEEVLEQYKSLFAQQQKEFEKQRQIIIEQGKEIEKLKSRLDSLITTQPTDRSPASNVAGKDGQRPPQVSSPSTPKTVVAGPVGKKNDQVQTRTVPGNLPAGPVGQAPPKQDEKPRPPEMPRLSDAVGGVLTRKGKIVVEPALEYAFTDSNRIFLDAFTFLPAIAIGLIDVRQVDQHSLMASIGARYGVTDRLEVEARVPYRARFDEQRSRPVSIGAGIDETFNASGNGLGDIEFAARYQLNSGAGGWPILVGNMRATVPTGKGPFDIKYAQAQGVPGAVFPTEVPTGSGFFSFEPSVTALYATDPAVFFANLAYNYNMGTTEKALDGSGDKFKVDPGYAVGMTFGMGFGINERSSFNIGYGHRHIFNTKINNRTLKGSQLDIGQLLLGYAFKYSQQTTLNFSIAIGTTDDAQDVRLSFRVPMTF</sequence>
<evidence type="ECO:0000313" key="3">
    <source>
        <dbReference type="Proteomes" id="UP000001416"/>
    </source>
</evidence>
<evidence type="ECO:0008006" key="4">
    <source>
        <dbReference type="Google" id="ProtNLM"/>
    </source>
</evidence>
<proteinExistence type="predicted"/>
<gene>
    <name evidence="2" type="ordered locus">NE0791</name>
</gene>
<dbReference type="AlphaFoldDB" id="Q82WA3"/>
<feature type="compositionally biased region" description="Polar residues" evidence="1">
    <location>
        <begin position="82"/>
        <end position="93"/>
    </location>
</feature>
<feature type="region of interest" description="Disordered" evidence="1">
    <location>
        <begin position="82"/>
        <end position="162"/>
    </location>
</feature>
<protein>
    <recommendedName>
        <fullName evidence="4">MetA-pathway of phenol degradation</fullName>
    </recommendedName>
</protein>
<dbReference type="eggNOG" id="COG3170">
    <property type="taxonomic scope" value="Bacteria"/>
</dbReference>
<accession>Q82WA3</accession>